<keyword evidence="8" id="KW-0675">Receptor</keyword>
<name>A0A226EC40_FOLCA</name>
<dbReference type="SUPFAM" id="SSF117281">
    <property type="entry name" value="Kelch motif"/>
    <property type="match status" value="2"/>
</dbReference>
<dbReference type="SUPFAM" id="SSF56112">
    <property type="entry name" value="Protein kinase-like (PK-like)"/>
    <property type="match status" value="1"/>
</dbReference>
<dbReference type="GO" id="GO:0043235">
    <property type="term" value="C:receptor complex"/>
    <property type="evidence" value="ECO:0007669"/>
    <property type="project" value="TreeGrafter"/>
</dbReference>
<feature type="chain" id="PRO_5012104224" evidence="6">
    <location>
        <begin position="22"/>
        <end position="717"/>
    </location>
</feature>
<reference evidence="8 9" key="1">
    <citation type="submission" date="2015-12" db="EMBL/GenBank/DDBJ databases">
        <title>The genome of Folsomia candida.</title>
        <authorList>
            <person name="Faddeeva A."/>
            <person name="Derks M.F."/>
            <person name="Anvar Y."/>
            <person name="Smit S."/>
            <person name="Van Straalen N."/>
            <person name="Roelofs D."/>
        </authorList>
    </citation>
    <scope>NUCLEOTIDE SEQUENCE [LARGE SCALE GENOMIC DNA]</scope>
    <source>
        <strain evidence="8 9">VU population</strain>
        <tissue evidence="8">Whole body</tissue>
    </source>
</reference>
<dbReference type="EMBL" id="LNIX01000005">
    <property type="protein sequence ID" value="OXA54674.1"/>
    <property type="molecule type" value="Genomic_DNA"/>
</dbReference>
<sequence length="717" mass="79991">MSRLDLLFVVELLLIISSCTCQLVCVEVKAHLPTARGHTAAEWDGSDAIYIMGGLDVSDRPQIRFPDILKYTISTDRIELVQNFTSVISGATTSLGSNGDIYIYGGTSDNDNLLDQVYRYNPTTNDVSIVSNLEYPDIYMSAVKRNHTSDDVFLFGGFNNFVRASTVTQFDMANLTSKVVATFNGSFHSHTVTVVDGEGYAFIFGNSTETGPPKNQGFHSVSKVNLNNFQVSILGEENFPNFYKQPAAIWNGEYVYIIGGYQANSRFSTDSVIKFDPRTMNYEVMNVTGFPFIRGDILSGISAVFVASRNRIYIFGGWSSHPNDDHQIDLTGIWYIDVSEKSEIQSVILAVAGGASGLLVLVGLVFFIKRKYFPTLMNCLRIEGAIQNSESGLAHSEEVQYNTLTSVLQGSSTSYNKLLEIDREDLVFDETNVPILGEGMFGIVFQCSLKTVNPDGSLTFEKVAVKTLKPGRESNHIKSIFNEIKMLSCLGNHPNIVQLIGACTKLEDDQVLMVLEFCENGSLDKLLRKFNGILSLSGTRFRPASNLAGYLEIDSEASTRPLNLRHALLNQMYKWGQDIAAGMVFLEEKKIPIPVSTTAPESWCSKIYSVKSDIWGYGVLLWEIFSLGEIPYQDIHLDGIPNFINSGERLDRPIHASQEIYEDVILKCWAVKANDRPSFSELNLYFKEYTCNFHSERVQRFGETDLISALREIIKNA</sequence>
<evidence type="ECO:0000256" key="3">
    <source>
        <dbReference type="ARBA" id="ARBA00022737"/>
    </source>
</evidence>
<evidence type="ECO:0000313" key="8">
    <source>
        <dbReference type="EMBL" id="OXA54674.1"/>
    </source>
</evidence>
<keyword evidence="6" id="KW-0732">Signal</keyword>
<dbReference type="Gene3D" id="3.30.200.20">
    <property type="entry name" value="Phosphorylase Kinase, domain 1"/>
    <property type="match status" value="1"/>
</dbReference>
<keyword evidence="5" id="KW-0472">Membrane</keyword>
<keyword evidence="3" id="KW-0677">Repeat</keyword>
<dbReference type="Pfam" id="PF07714">
    <property type="entry name" value="PK_Tyr_Ser-Thr"/>
    <property type="match status" value="2"/>
</dbReference>
<keyword evidence="5" id="KW-1133">Transmembrane helix</keyword>
<dbReference type="Proteomes" id="UP000198287">
    <property type="component" value="Unassembled WGS sequence"/>
</dbReference>
<evidence type="ECO:0000313" key="9">
    <source>
        <dbReference type="Proteomes" id="UP000198287"/>
    </source>
</evidence>
<evidence type="ECO:0000256" key="2">
    <source>
        <dbReference type="ARBA" id="ARBA00022441"/>
    </source>
</evidence>
<evidence type="ECO:0000256" key="6">
    <source>
        <dbReference type="SAM" id="SignalP"/>
    </source>
</evidence>
<dbReference type="InterPro" id="IPR050122">
    <property type="entry name" value="RTK"/>
</dbReference>
<comment type="caution">
    <text evidence="8">The sequence shown here is derived from an EMBL/GenBank/DDBJ whole genome shotgun (WGS) entry which is preliminary data.</text>
</comment>
<dbReference type="Pfam" id="PF24981">
    <property type="entry name" value="Beta-prop_ATRN-LZTR1"/>
    <property type="match status" value="1"/>
</dbReference>
<proteinExistence type="predicted"/>
<dbReference type="InterPro" id="IPR056737">
    <property type="entry name" value="Beta-prop_ATRN-MKLN-like"/>
</dbReference>
<dbReference type="InterPro" id="IPR015915">
    <property type="entry name" value="Kelch-typ_b-propeller"/>
</dbReference>
<dbReference type="PRINTS" id="PR00109">
    <property type="entry name" value="TYRKINASE"/>
</dbReference>
<dbReference type="InterPro" id="IPR000719">
    <property type="entry name" value="Prot_kinase_dom"/>
</dbReference>
<feature type="transmembrane region" description="Helical" evidence="5">
    <location>
        <begin position="347"/>
        <end position="368"/>
    </location>
</feature>
<feature type="binding site" evidence="4">
    <location>
        <position position="466"/>
    </location>
    <ligand>
        <name>ATP</name>
        <dbReference type="ChEBI" id="CHEBI:30616"/>
    </ligand>
</feature>
<dbReference type="InterPro" id="IPR011009">
    <property type="entry name" value="Kinase-like_dom_sf"/>
</dbReference>
<dbReference type="PROSITE" id="PS00107">
    <property type="entry name" value="PROTEIN_KINASE_ATP"/>
    <property type="match status" value="1"/>
</dbReference>
<accession>A0A226EC40</accession>
<evidence type="ECO:0000256" key="4">
    <source>
        <dbReference type="PROSITE-ProRule" id="PRU10141"/>
    </source>
</evidence>
<dbReference type="GO" id="GO:0005524">
    <property type="term" value="F:ATP binding"/>
    <property type="evidence" value="ECO:0007669"/>
    <property type="project" value="UniProtKB-UniRule"/>
</dbReference>
<dbReference type="GO" id="GO:0004714">
    <property type="term" value="F:transmembrane receptor protein tyrosine kinase activity"/>
    <property type="evidence" value="ECO:0007669"/>
    <property type="project" value="TreeGrafter"/>
</dbReference>
<feature type="domain" description="Protein kinase" evidence="7">
    <location>
        <begin position="430"/>
        <end position="686"/>
    </location>
</feature>
<dbReference type="GO" id="GO:0005886">
    <property type="term" value="C:plasma membrane"/>
    <property type="evidence" value="ECO:0007669"/>
    <property type="project" value="TreeGrafter"/>
</dbReference>
<evidence type="ECO:0000256" key="1">
    <source>
        <dbReference type="ARBA" id="ARBA00004167"/>
    </source>
</evidence>
<feature type="signal peptide" evidence="6">
    <location>
        <begin position="1"/>
        <end position="21"/>
    </location>
</feature>
<evidence type="ECO:0000259" key="7">
    <source>
        <dbReference type="PROSITE" id="PS50011"/>
    </source>
</evidence>
<keyword evidence="4" id="KW-0067">ATP-binding</keyword>
<dbReference type="InterPro" id="IPR001245">
    <property type="entry name" value="Ser-Thr/Tyr_kinase_cat_dom"/>
</dbReference>
<dbReference type="InterPro" id="IPR017441">
    <property type="entry name" value="Protein_kinase_ATP_BS"/>
</dbReference>
<keyword evidence="2" id="KW-0880">Kelch repeat</keyword>
<protein>
    <submittedName>
        <fullName evidence="8">Tyrosine kinase receptor Cad96Ca</fullName>
    </submittedName>
</protein>
<dbReference type="PANTHER" id="PTHR24416:SF600">
    <property type="entry name" value="PDGF- AND VEGF-RECEPTOR RELATED, ISOFORM J"/>
    <property type="match status" value="1"/>
</dbReference>
<dbReference type="PROSITE" id="PS50011">
    <property type="entry name" value="PROTEIN_KINASE_DOM"/>
    <property type="match status" value="1"/>
</dbReference>
<keyword evidence="8" id="KW-0418">Kinase</keyword>
<keyword evidence="8" id="KW-0808">Transferase</keyword>
<dbReference type="AlphaFoldDB" id="A0A226EC40"/>
<dbReference type="Gene3D" id="2.120.10.80">
    <property type="entry name" value="Kelch-type beta propeller"/>
    <property type="match status" value="2"/>
</dbReference>
<dbReference type="STRING" id="158441.A0A226EC40"/>
<dbReference type="Gene3D" id="1.10.510.10">
    <property type="entry name" value="Transferase(Phosphotransferase) domain 1"/>
    <property type="match status" value="1"/>
</dbReference>
<evidence type="ECO:0000256" key="5">
    <source>
        <dbReference type="SAM" id="Phobius"/>
    </source>
</evidence>
<keyword evidence="9" id="KW-1185">Reference proteome</keyword>
<organism evidence="8 9">
    <name type="scientific">Folsomia candida</name>
    <name type="common">Springtail</name>
    <dbReference type="NCBI Taxonomy" id="158441"/>
    <lineage>
        <taxon>Eukaryota</taxon>
        <taxon>Metazoa</taxon>
        <taxon>Ecdysozoa</taxon>
        <taxon>Arthropoda</taxon>
        <taxon>Hexapoda</taxon>
        <taxon>Collembola</taxon>
        <taxon>Entomobryomorpha</taxon>
        <taxon>Isotomoidea</taxon>
        <taxon>Isotomidae</taxon>
        <taxon>Proisotominae</taxon>
        <taxon>Folsomia</taxon>
    </lineage>
</organism>
<keyword evidence="5" id="KW-0812">Transmembrane</keyword>
<gene>
    <name evidence="8" type="ORF">Fcan01_11335</name>
</gene>
<dbReference type="GO" id="GO:0007169">
    <property type="term" value="P:cell surface receptor protein tyrosine kinase signaling pathway"/>
    <property type="evidence" value="ECO:0007669"/>
    <property type="project" value="TreeGrafter"/>
</dbReference>
<keyword evidence="4" id="KW-0547">Nucleotide-binding</keyword>
<dbReference type="OrthoDB" id="6020543at2759"/>
<dbReference type="PANTHER" id="PTHR24416">
    <property type="entry name" value="TYROSINE-PROTEIN KINASE RECEPTOR"/>
    <property type="match status" value="1"/>
</dbReference>
<comment type="subcellular location">
    <subcellularLocation>
        <location evidence="1">Membrane</location>
        <topology evidence="1">Single-pass membrane protein</topology>
    </subcellularLocation>
</comment>